<dbReference type="PANTHER" id="PTHR22891">
    <property type="entry name" value="EUKARYOTIC TRANSLATION INITIATION FACTOR 2C"/>
    <property type="match status" value="1"/>
</dbReference>
<dbReference type="InParanoid" id="G4TL04"/>
<gene>
    <name evidence="3" type="ORF">PIIN_05928</name>
</gene>
<dbReference type="PROSITE" id="PS50822">
    <property type="entry name" value="PIWI"/>
    <property type="match status" value="1"/>
</dbReference>
<dbReference type="SMART" id="SM01163">
    <property type="entry name" value="DUF1785"/>
    <property type="match status" value="1"/>
</dbReference>
<dbReference type="HOGENOM" id="CLU_004544_4_1_1"/>
<dbReference type="Pfam" id="PF08699">
    <property type="entry name" value="ArgoL1"/>
    <property type="match status" value="1"/>
</dbReference>
<dbReference type="eggNOG" id="KOG1041">
    <property type="taxonomic scope" value="Eukaryota"/>
</dbReference>
<organism evidence="3 4">
    <name type="scientific">Serendipita indica (strain DSM 11827)</name>
    <name type="common">Root endophyte fungus</name>
    <name type="synonym">Piriformospora indica</name>
    <dbReference type="NCBI Taxonomy" id="1109443"/>
    <lineage>
        <taxon>Eukaryota</taxon>
        <taxon>Fungi</taxon>
        <taxon>Dikarya</taxon>
        <taxon>Basidiomycota</taxon>
        <taxon>Agaricomycotina</taxon>
        <taxon>Agaricomycetes</taxon>
        <taxon>Sebacinales</taxon>
        <taxon>Serendipitaceae</taxon>
        <taxon>Serendipita</taxon>
    </lineage>
</organism>
<dbReference type="Proteomes" id="UP000007148">
    <property type="component" value="Unassembled WGS sequence"/>
</dbReference>
<dbReference type="InterPro" id="IPR036397">
    <property type="entry name" value="RNaseH_sf"/>
</dbReference>
<feature type="compositionally biased region" description="Basic and acidic residues" evidence="1">
    <location>
        <begin position="43"/>
        <end position="54"/>
    </location>
</feature>
<dbReference type="Pfam" id="PF02171">
    <property type="entry name" value="Piwi"/>
    <property type="match status" value="2"/>
</dbReference>
<dbReference type="GO" id="GO:0003676">
    <property type="term" value="F:nucleic acid binding"/>
    <property type="evidence" value="ECO:0007669"/>
    <property type="project" value="InterPro"/>
</dbReference>
<dbReference type="Gene3D" id="3.30.420.10">
    <property type="entry name" value="Ribonuclease H-like superfamily/Ribonuclease H"/>
    <property type="match status" value="2"/>
</dbReference>
<keyword evidence="4" id="KW-1185">Reference proteome</keyword>
<dbReference type="STRING" id="1109443.G4TL04"/>
<dbReference type="InterPro" id="IPR012337">
    <property type="entry name" value="RNaseH-like_sf"/>
</dbReference>
<dbReference type="InterPro" id="IPR036085">
    <property type="entry name" value="PAZ_dom_sf"/>
</dbReference>
<evidence type="ECO:0000313" key="4">
    <source>
        <dbReference type="Proteomes" id="UP000007148"/>
    </source>
</evidence>
<dbReference type="SMR" id="G4TL04"/>
<dbReference type="AlphaFoldDB" id="G4TL04"/>
<dbReference type="EMBL" id="CAFZ01000143">
    <property type="protein sequence ID" value="CCA71993.1"/>
    <property type="molecule type" value="Genomic_DNA"/>
</dbReference>
<feature type="region of interest" description="Disordered" evidence="1">
    <location>
        <begin position="143"/>
        <end position="170"/>
    </location>
</feature>
<dbReference type="Gene3D" id="3.40.50.2300">
    <property type="match status" value="1"/>
</dbReference>
<proteinExistence type="predicted"/>
<dbReference type="OrthoDB" id="10252740at2759"/>
<dbReference type="InterPro" id="IPR032472">
    <property type="entry name" value="ArgoL2"/>
</dbReference>
<name>G4TL04_SERID</name>
<protein>
    <submittedName>
        <fullName evidence="3">Related to QDE-2 post-transcriptional gene silencing protein QDE-2</fullName>
    </submittedName>
</protein>
<sequence length="793" mass="88937">MCNRGERGRGGQRRHGNRGDQAIEACLDPVEARRLAEHRLVRQEDVEHPRREGAKQINPKSGSGRLKGKILRALENTPDFAAYKGIVAHDDSQRLVSVVPLQQPLVIEFDFIEDDACQPEPKKKYTHHHHKDEGMGHRCTKQVRHNQNVDNPSTERRNRHVDGEPESRGGDLTPLISALNLLVQNSATHTRLRVSKNRYFFKPGIQSISGGVEAWRGYYASVRPVWKTLMVNLNVCHCPEILHIKYEHSFTLEVTYKELSKYPNYPFNDNLPLVDIGSQRKPTYVPADLCVIVDEIPFRGRLSGKQTQNMLEAARKAPQENSALIEGGLERLYLLKPHETMGAFGLTVDPKMTVVPARILPPPSITYANGQFLSAKDGAWNILASKFQRGAHIAHWAVMVVKDPSRFPPWKTDSDPNLTNFLQRLKQKCISTGMSVADGVPTVVETPVLQKFDKKQDSSRTVALDEIRNVMEKLVGDNPRPFFILVLLSHQDHFIYPGIKRIGDVELGIHTVCMQVYTAHNPKDPNPKREDQYFSNVALKLNTKLGGINHKPDLDSMRWLVEKRTMVVGADVTHPSPPSIDGTPSLAAVVASFDSNSAQFWVSMRLQDTKEEMIADFKDMMVERLSVYGQKNEGVLPERVLLLRDGVSEGQFDLVISKEFPLIQAAFDELYSPTKVSAISIVLISSYKLVSTTPPRDENLLSFHPAFGIEGTVKATHYTVVYDEIGLDADVLQQGTHTASCSYVRATRDTSLCPAAYYSDLACERGRLYFNEFYNPGVERVGGAIGSKETEMS</sequence>
<reference evidence="3 4" key="1">
    <citation type="journal article" date="2011" name="PLoS Pathog.">
        <title>Endophytic Life Strategies Decoded by Genome and Transcriptome Analyses of the Mutualistic Root Symbiont Piriformospora indica.</title>
        <authorList>
            <person name="Zuccaro A."/>
            <person name="Lahrmann U."/>
            <person name="Guldener U."/>
            <person name="Langen G."/>
            <person name="Pfiffi S."/>
            <person name="Biedenkopf D."/>
            <person name="Wong P."/>
            <person name="Samans B."/>
            <person name="Grimm C."/>
            <person name="Basiewicz M."/>
            <person name="Murat C."/>
            <person name="Martin F."/>
            <person name="Kogel K.H."/>
        </authorList>
    </citation>
    <scope>NUCLEOTIDE SEQUENCE [LARGE SCALE GENOMIC DNA]</scope>
    <source>
        <strain evidence="3 4">DSM 11827</strain>
    </source>
</reference>
<evidence type="ECO:0000313" key="3">
    <source>
        <dbReference type="EMBL" id="CCA71993.1"/>
    </source>
</evidence>
<comment type="caution">
    <text evidence="3">The sequence shown here is derived from an EMBL/GenBank/DDBJ whole genome shotgun (WGS) entry which is preliminary data.</text>
</comment>
<dbReference type="SMART" id="SM00950">
    <property type="entry name" value="Piwi"/>
    <property type="match status" value="1"/>
</dbReference>
<feature type="compositionally biased region" description="Basic and acidic residues" evidence="1">
    <location>
        <begin position="153"/>
        <end position="169"/>
    </location>
</feature>
<evidence type="ECO:0000259" key="2">
    <source>
        <dbReference type="PROSITE" id="PS50822"/>
    </source>
</evidence>
<feature type="region of interest" description="Disordered" evidence="1">
    <location>
        <begin position="1"/>
        <end position="21"/>
    </location>
</feature>
<dbReference type="InterPro" id="IPR003165">
    <property type="entry name" value="Piwi"/>
</dbReference>
<dbReference type="InterPro" id="IPR014811">
    <property type="entry name" value="ArgoL1"/>
</dbReference>
<dbReference type="OMA" id="FIEDDAC"/>
<dbReference type="Pfam" id="PF16488">
    <property type="entry name" value="ArgoL2"/>
    <property type="match status" value="1"/>
</dbReference>
<dbReference type="SUPFAM" id="SSF53098">
    <property type="entry name" value="Ribonuclease H-like"/>
    <property type="match status" value="1"/>
</dbReference>
<feature type="region of interest" description="Disordered" evidence="1">
    <location>
        <begin position="43"/>
        <end position="64"/>
    </location>
</feature>
<dbReference type="SUPFAM" id="SSF101690">
    <property type="entry name" value="PAZ domain"/>
    <property type="match status" value="1"/>
</dbReference>
<feature type="domain" description="Piwi" evidence="2">
    <location>
        <begin position="483"/>
        <end position="771"/>
    </location>
</feature>
<evidence type="ECO:0000256" key="1">
    <source>
        <dbReference type="SAM" id="MobiDB-lite"/>
    </source>
</evidence>
<accession>G4TL04</accession>